<dbReference type="eggNOG" id="COG3408">
    <property type="taxonomic scope" value="Bacteria"/>
</dbReference>
<dbReference type="InterPro" id="IPR013737">
    <property type="entry name" value="Bac_rhamnosid_N"/>
</dbReference>
<dbReference type="PIRSF" id="PIRSF010631">
    <property type="entry name" value="A-rhamnsds"/>
    <property type="match status" value="1"/>
</dbReference>
<dbReference type="InterPro" id="IPR008928">
    <property type="entry name" value="6-hairpin_glycosidase_sf"/>
</dbReference>
<organism evidence="9 10">
    <name type="scientific">Anditalea andensis</name>
    <dbReference type="NCBI Taxonomy" id="1048983"/>
    <lineage>
        <taxon>Bacteria</taxon>
        <taxon>Pseudomonadati</taxon>
        <taxon>Bacteroidota</taxon>
        <taxon>Cytophagia</taxon>
        <taxon>Cytophagales</taxon>
        <taxon>Cytophagaceae</taxon>
        <taxon>Anditalea</taxon>
    </lineage>
</organism>
<evidence type="ECO:0000256" key="1">
    <source>
        <dbReference type="ARBA" id="ARBA00001445"/>
    </source>
</evidence>
<dbReference type="Pfam" id="PF25788">
    <property type="entry name" value="Ig_Rha78A_N"/>
    <property type="match status" value="1"/>
</dbReference>
<evidence type="ECO:0000313" key="10">
    <source>
        <dbReference type="Proteomes" id="UP000027821"/>
    </source>
</evidence>
<keyword evidence="3 9" id="KW-0378">Hydrolase</keyword>
<feature type="domain" description="Bacterial alpha-L-rhamnosidase N-terminal" evidence="6">
    <location>
        <begin position="208"/>
        <end position="377"/>
    </location>
</feature>
<dbReference type="InterPro" id="IPR012341">
    <property type="entry name" value="6hp_glycosidase-like_sf"/>
</dbReference>
<keyword evidence="4" id="KW-0472">Membrane</keyword>
<feature type="domain" description="Alpha-L-rhamnosidase six-hairpin glycosidase" evidence="7">
    <location>
        <begin position="500"/>
        <end position="832"/>
    </location>
</feature>
<dbReference type="Gene3D" id="2.60.120.260">
    <property type="entry name" value="Galactose-binding domain-like"/>
    <property type="match status" value="2"/>
</dbReference>
<evidence type="ECO:0000256" key="2">
    <source>
        <dbReference type="ARBA" id="ARBA00012652"/>
    </source>
</evidence>
<evidence type="ECO:0000259" key="7">
    <source>
        <dbReference type="Pfam" id="PF17389"/>
    </source>
</evidence>
<dbReference type="PANTHER" id="PTHR33307:SF11">
    <property type="entry name" value="ALPHA-L-RHAMNOSIDASE"/>
    <property type="match status" value="1"/>
</dbReference>
<accession>A0A074KZA6</accession>
<keyword evidence="10" id="KW-1185">Reference proteome</keyword>
<evidence type="ECO:0000259" key="5">
    <source>
        <dbReference type="Pfam" id="PF05592"/>
    </source>
</evidence>
<keyword evidence="4" id="KW-0812">Transmembrane</keyword>
<dbReference type="InterPro" id="IPR016007">
    <property type="entry name" value="Alpha_rhamnosid"/>
</dbReference>
<proteinExistence type="predicted"/>
<evidence type="ECO:0000313" key="9">
    <source>
        <dbReference type="EMBL" id="KEO74249.1"/>
    </source>
</evidence>
<dbReference type="InterPro" id="IPR008902">
    <property type="entry name" value="Rhamnosid_concanavalin"/>
</dbReference>
<dbReference type="Pfam" id="PF05592">
    <property type="entry name" value="Bac_rhamnosid"/>
    <property type="match status" value="1"/>
</dbReference>
<reference evidence="9 10" key="1">
    <citation type="submission" date="2014-04" db="EMBL/GenBank/DDBJ databases">
        <title>Characterization and application of a salt tolerant electro-active bacterium.</title>
        <authorList>
            <person name="Yang L."/>
            <person name="Wei S."/>
            <person name="Tay Q.X.M."/>
        </authorList>
    </citation>
    <scope>NUCLEOTIDE SEQUENCE [LARGE SCALE GENOMIC DNA]</scope>
    <source>
        <strain evidence="9 10">LY1</strain>
    </source>
</reference>
<name>A0A074KZA6_9BACT</name>
<dbReference type="SUPFAM" id="SSF48208">
    <property type="entry name" value="Six-hairpin glycosidases"/>
    <property type="match status" value="1"/>
</dbReference>
<comment type="catalytic activity">
    <reaction evidence="1">
        <text>Hydrolysis of terminal non-reducing alpha-L-rhamnose residues in alpha-L-rhamnosides.</text>
        <dbReference type="EC" id="3.2.1.40"/>
    </reaction>
</comment>
<feature type="domain" description="Alpha-L-rhamnosidase concanavalin-like" evidence="5">
    <location>
        <begin position="389"/>
        <end position="471"/>
    </location>
</feature>
<evidence type="ECO:0000256" key="4">
    <source>
        <dbReference type="SAM" id="Phobius"/>
    </source>
</evidence>
<feature type="domain" description="Alpha-L-rhamnosidase C-terminal" evidence="8">
    <location>
        <begin position="841"/>
        <end position="909"/>
    </location>
</feature>
<dbReference type="Pfam" id="PF17389">
    <property type="entry name" value="Bac_rhamnosid6H"/>
    <property type="match status" value="1"/>
</dbReference>
<dbReference type="EC" id="3.2.1.40" evidence="2"/>
<dbReference type="InterPro" id="IPR013783">
    <property type="entry name" value="Ig-like_fold"/>
</dbReference>
<keyword evidence="4" id="KW-1133">Transmembrane helix</keyword>
<dbReference type="Gene3D" id="2.60.40.10">
    <property type="entry name" value="Immunoglobulins"/>
    <property type="match status" value="1"/>
</dbReference>
<dbReference type="EMBL" id="JMIH01000016">
    <property type="protein sequence ID" value="KEO74249.1"/>
    <property type="molecule type" value="Genomic_DNA"/>
</dbReference>
<evidence type="ECO:0000259" key="6">
    <source>
        <dbReference type="Pfam" id="PF08531"/>
    </source>
</evidence>
<sequence>MSDIFLFIKYWSQRFNFSMVYLIILLGMISCANIGIQVERLTVELTVNPVGLQKATPRLGWQLASDRQGVVQTAYQVVVSKDQNKVANGEGNIWDSGKVKTNASQLVPYEGLVLEGGERYYWAVKIWDEEDNASSWSNMGYWEMAPDEDFLDASWIGAISRQDAQLPEGDRNFHAPLMKKAENKEIWNRVDPLAKRSIMLRKPFELKKEIEKATVYVSGLGHYELTINGKRIGDSEFAPLWSDYEKTVYYNTYEINDFLQKGENVLGVTLGNGMYNVSGDRYIKFLVSFGPPTLFMKVKLTYRDGSQETIESDQSWKFIESPITFNCIFGGEDYDGNLEQAGWDQPNFSDECWKPVVVQEAPKGKLRPQITTPVKIQQQFEIKNVIQPADGIYVMDMGQNLAGFPSIKVQGKKGQVIKLIVGEQIKGDSTVGQGRTGGPHYYEYTLKGEGTEEWQPKFSYYGYQYIQVENTNIPGYGDRADWPTILDIKSNFIYNDLDVIGGFESSNDIFSQTHILINNAIKSNMQAVFTDCPHREKLGWLEETHLNGPGLFYNYDLTHFVPKIMQDMADAQWDNGLVPNIAPEYVVFGGGFTDSPEWGVAAIVMPWMYYEYYGDDALIHEHYEVMKRYADYLTSTAEGHIVTHGLGDWYDYGEHAAGYSKNSPIALSATAHYFFGVDLLAKSAEMVGNQKDYEHYSSLAKEIKDAFNKEFFDPETLQYGTNSQFSNAIPIFLDMVDEKYKEEVLANLVKDIQQRENRLTTGDVGNRYLFQTLARNDLNEVMYDMHNHYDTPGYGFQIKFGLTTLTEQWDPRKGNSWNHFMMGQIEEWFYRTLAGIVPDKENPGLQHFFLKPEVVGDMTHAKAHTRSLYGQIASSWEKKDGQLHLNFSIPANSHATVVIPVENASNIKINSQNLSEADFVEMRNDESGWPSFILKSGNYAVICDL</sequence>
<protein>
    <recommendedName>
        <fullName evidence="2">alpha-L-rhamnosidase</fullName>
        <ecNumber evidence="2">3.2.1.40</ecNumber>
    </recommendedName>
</protein>
<dbReference type="Pfam" id="PF17390">
    <property type="entry name" value="Bac_rhamnosid_C"/>
    <property type="match status" value="1"/>
</dbReference>
<dbReference type="GO" id="GO:0005975">
    <property type="term" value="P:carbohydrate metabolic process"/>
    <property type="evidence" value="ECO:0007669"/>
    <property type="project" value="InterPro"/>
</dbReference>
<dbReference type="AlphaFoldDB" id="A0A074KZA6"/>
<dbReference type="Gene3D" id="1.50.10.10">
    <property type="match status" value="1"/>
</dbReference>
<dbReference type="STRING" id="1048983.EL17_08945"/>
<dbReference type="GO" id="GO:0030596">
    <property type="term" value="F:alpha-L-rhamnosidase activity"/>
    <property type="evidence" value="ECO:0007669"/>
    <property type="project" value="UniProtKB-EC"/>
</dbReference>
<dbReference type="Gene3D" id="2.60.420.10">
    <property type="entry name" value="Maltose phosphorylase, domain 3"/>
    <property type="match status" value="1"/>
</dbReference>
<dbReference type="InterPro" id="IPR035396">
    <property type="entry name" value="Bac_rhamnosid6H"/>
</dbReference>
<dbReference type="PANTHER" id="PTHR33307">
    <property type="entry name" value="ALPHA-RHAMNOSIDASE (EUROFUNG)"/>
    <property type="match status" value="1"/>
</dbReference>
<evidence type="ECO:0000259" key="8">
    <source>
        <dbReference type="Pfam" id="PF17390"/>
    </source>
</evidence>
<dbReference type="Proteomes" id="UP000027821">
    <property type="component" value="Unassembled WGS sequence"/>
</dbReference>
<dbReference type="InterPro" id="IPR035398">
    <property type="entry name" value="Bac_rhamnosid_C"/>
</dbReference>
<dbReference type="RefSeq" id="WP_164675033.1">
    <property type="nucleotide sequence ID" value="NZ_JMIH01000016.1"/>
</dbReference>
<gene>
    <name evidence="9" type="ORF">EL17_08945</name>
</gene>
<comment type="caution">
    <text evidence="9">The sequence shown here is derived from an EMBL/GenBank/DDBJ whole genome shotgun (WGS) entry which is preliminary data.</text>
</comment>
<feature type="transmembrane region" description="Helical" evidence="4">
    <location>
        <begin position="20"/>
        <end position="38"/>
    </location>
</feature>
<dbReference type="Pfam" id="PF08531">
    <property type="entry name" value="Bac_rhamnosid_N"/>
    <property type="match status" value="1"/>
</dbReference>
<evidence type="ECO:0000256" key="3">
    <source>
        <dbReference type="ARBA" id="ARBA00022801"/>
    </source>
</evidence>